<dbReference type="GO" id="GO:0071541">
    <property type="term" value="C:eukaryotic translation initiation factor 3 complex, eIF3m"/>
    <property type="evidence" value="ECO:0007669"/>
    <property type="project" value="TreeGrafter"/>
</dbReference>
<gene>
    <name evidence="6" type="primary">ABSGL_14592.1 scaffold 14663</name>
</gene>
<dbReference type="GO" id="GO:0001732">
    <property type="term" value="P:formation of cytoplasmic translation initiation complex"/>
    <property type="evidence" value="ECO:0007669"/>
    <property type="project" value="UniProtKB-UniRule"/>
</dbReference>
<reference evidence="6" key="1">
    <citation type="submission" date="2016-04" db="EMBL/GenBank/DDBJ databases">
        <authorList>
            <person name="Evans L.H."/>
            <person name="Alamgir A."/>
            <person name="Owens N."/>
            <person name="Weber N.D."/>
            <person name="Virtaneva K."/>
            <person name="Barbian K."/>
            <person name="Babar A."/>
            <person name="Rosenke K."/>
        </authorList>
    </citation>
    <scope>NUCLEOTIDE SEQUENCE [LARGE SCALE GENOMIC DNA]</scope>
    <source>
        <strain evidence="6">CBS 101.48</strain>
    </source>
</reference>
<proteinExistence type="inferred from homology"/>
<keyword evidence="2 4" id="KW-0396">Initiation factor</keyword>
<dbReference type="GO" id="GO:0016282">
    <property type="term" value="C:eukaryotic 43S preinitiation complex"/>
    <property type="evidence" value="ECO:0007669"/>
    <property type="project" value="UniProtKB-UniRule"/>
</dbReference>
<dbReference type="OrthoDB" id="25498at2759"/>
<name>A0A163K8P9_ABSGL</name>
<dbReference type="InterPro" id="IPR037518">
    <property type="entry name" value="MPN"/>
</dbReference>
<dbReference type="FunCoup" id="A0A163K8P9">
    <property type="interactions" value="1073"/>
</dbReference>
<dbReference type="CDD" id="cd08064">
    <property type="entry name" value="MPN_eIF3f"/>
    <property type="match status" value="1"/>
</dbReference>
<evidence type="ECO:0000313" key="6">
    <source>
        <dbReference type="EMBL" id="SAM08926.1"/>
    </source>
</evidence>
<dbReference type="EMBL" id="LT554937">
    <property type="protein sequence ID" value="SAM08926.1"/>
    <property type="molecule type" value="Genomic_DNA"/>
</dbReference>
<dbReference type="GO" id="GO:0033290">
    <property type="term" value="C:eukaryotic 48S preinitiation complex"/>
    <property type="evidence" value="ECO:0007669"/>
    <property type="project" value="UniProtKB-UniRule"/>
</dbReference>
<organism evidence="6">
    <name type="scientific">Absidia glauca</name>
    <name type="common">Pin mould</name>
    <dbReference type="NCBI Taxonomy" id="4829"/>
    <lineage>
        <taxon>Eukaryota</taxon>
        <taxon>Fungi</taxon>
        <taxon>Fungi incertae sedis</taxon>
        <taxon>Mucoromycota</taxon>
        <taxon>Mucoromycotina</taxon>
        <taxon>Mucoromycetes</taxon>
        <taxon>Mucorales</taxon>
        <taxon>Cunninghamellaceae</taxon>
        <taxon>Absidia</taxon>
    </lineage>
</organism>
<evidence type="ECO:0000256" key="3">
    <source>
        <dbReference type="ARBA" id="ARBA00022917"/>
    </source>
</evidence>
<dbReference type="PANTHER" id="PTHR10540:SF6">
    <property type="entry name" value="EUKARYOTIC TRANSLATION INITIATION FACTOR 3 SUBUNIT F"/>
    <property type="match status" value="1"/>
</dbReference>
<comment type="subunit">
    <text evidence="4">Component of the eukaryotic translation initiation factor 3 (eIF-3) complex.</text>
</comment>
<dbReference type="Pfam" id="PF01398">
    <property type="entry name" value="JAB"/>
    <property type="match status" value="1"/>
</dbReference>
<comment type="function">
    <text evidence="4">Component of the eukaryotic translation initiation factor 3 (eIF-3) complex, which is involved in protein synthesis of a specialized repertoire of mRNAs and, together with other initiation factors, stimulates binding of mRNA and methionyl-tRNAi to the 40S ribosome. The eIF-3 complex specifically targets and initiates translation of a subset of mRNAs involved in cell proliferation.</text>
</comment>
<evidence type="ECO:0000256" key="1">
    <source>
        <dbReference type="ARBA" id="ARBA00022490"/>
    </source>
</evidence>
<keyword evidence="7" id="KW-1185">Reference proteome</keyword>
<sequence length="302" mass="33093">MATKSDALYVSIGNMGTAPHQRPFSCNVSPVVLFSVLDQFLRRNANQQKVVGALLGVRSDDGTEVEIRNAFSLIYTNEKNSVVLDQDHYKTMLDLHRKVNPEEVVLGWYTAGDNVTPAATPLQANFTQGCAPFNPIHMTIDPEALFNTNGLGLTAYTAAPVGFSNDGDCMFLPVPCDIKYLDAERSGLEMLASAKSSESRTASLLSDMDHLEVAIVQLQDLLSKISTYVDNVVDGKTQPNNSIGRYIMDTVSVVPKIDGAVFEKMFNSHLQDLLMVVYLANMTRTQLSVAEKLHLLVNSSNN</sequence>
<dbReference type="PANTHER" id="PTHR10540">
    <property type="entry name" value="EUKARYOTIC TRANSLATION INITIATION FACTOR 3 SUBUNIT F-RELATED"/>
    <property type="match status" value="1"/>
</dbReference>
<dbReference type="InParanoid" id="A0A163K8P9"/>
<dbReference type="AlphaFoldDB" id="A0A163K8P9"/>
<dbReference type="GO" id="GO:0031369">
    <property type="term" value="F:translation initiation factor binding"/>
    <property type="evidence" value="ECO:0007669"/>
    <property type="project" value="InterPro"/>
</dbReference>
<dbReference type="SMART" id="SM00232">
    <property type="entry name" value="JAB_MPN"/>
    <property type="match status" value="1"/>
</dbReference>
<dbReference type="OMA" id="EYFVHFH"/>
<dbReference type="PROSITE" id="PS50249">
    <property type="entry name" value="MPN"/>
    <property type="match status" value="1"/>
</dbReference>
<dbReference type="InterPro" id="IPR027531">
    <property type="entry name" value="eIF3f"/>
</dbReference>
<dbReference type="Proteomes" id="UP000078561">
    <property type="component" value="Unassembled WGS sequence"/>
</dbReference>
<protein>
    <recommendedName>
        <fullName evidence="4">Eukaryotic translation initiation factor 3 subunit F</fullName>
        <shortName evidence="4">eIF3f</shortName>
    </recommendedName>
</protein>
<comment type="similarity">
    <text evidence="4">Belongs to the eIF-3 subunit F family.</text>
</comment>
<keyword evidence="1 4" id="KW-0963">Cytoplasm</keyword>
<evidence type="ECO:0000256" key="4">
    <source>
        <dbReference type="HAMAP-Rule" id="MF_03005"/>
    </source>
</evidence>
<dbReference type="Pfam" id="PF13012">
    <property type="entry name" value="MitMem_reg"/>
    <property type="match status" value="1"/>
</dbReference>
<dbReference type="InterPro" id="IPR000555">
    <property type="entry name" value="JAMM/MPN+_dom"/>
</dbReference>
<feature type="domain" description="MPN" evidence="5">
    <location>
        <begin position="26"/>
        <end position="162"/>
    </location>
</feature>
<evidence type="ECO:0000313" key="7">
    <source>
        <dbReference type="Proteomes" id="UP000078561"/>
    </source>
</evidence>
<evidence type="ECO:0000259" key="5">
    <source>
        <dbReference type="PROSITE" id="PS50249"/>
    </source>
</evidence>
<dbReference type="Gene3D" id="3.40.140.10">
    <property type="entry name" value="Cytidine Deaminase, domain 2"/>
    <property type="match status" value="1"/>
</dbReference>
<dbReference type="InterPro" id="IPR024969">
    <property type="entry name" value="EIF3F/CSN6-like_C"/>
</dbReference>
<comment type="subcellular location">
    <subcellularLocation>
        <location evidence="4">Cytoplasm</location>
    </subcellularLocation>
</comment>
<dbReference type="GO" id="GO:0008237">
    <property type="term" value="F:metallopeptidase activity"/>
    <property type="evidence" value="ECO:0007669"/>
    <property type="project" value="InterPro"/>
</dbReference>
<evidence type="ECO:0000256" key="2">
    <source>
        <dbReference type="ARBA" id="ARBA00022540"/>
    </source>
</evidence>
<keyword evidence="3 4" id="KW-0648">Protein biosynthesis</keyword>
<accession>A0A163K8P9</accession>
<dbReference type="HAMAP" id="MF_03005">
    <property type="entry name" value="eIF3f"/>
    <property type="match status" value="1"/>
</dbReference>
<dbReference type="STRING" id="4829.A0A163K8P9"/>
<dbReference type="GO" id="GO:0003743">
    <property type="term" value="F:translation initiation factor activity"/>
    <property type="evidence" value="ECO:0007669"/>
    <property type="project" value="UniProtKB-UniRule"/>
</dbReference>